<gene>
    <name evidence="3" type="ORF">Tco_1042161</name>
</gene>
<evidence type="ECO:0000313" key="3">
    <source>
        <dbReference type="EMBL" id="GJT75436.1"/>
    </source>
</evidence>
<feature type="region of interest" description="Disordered" evidence="2">
    <location>
        <begin position="1"/>
        <end position="55"/>
    </location>
</feature>
<feature type="region of interest" description="Disordered" evidence="2">
    <location>
        <begin position="320"/>
        <end position="344"/>
    </location>
</feature>
<name>A0ABQ5GI92_9ASTR</name>
<feature type="compositionally biased region" description="Acidic residues" evidence="2">
    <location>
        <begin position="11"/>
        <end position="33"/>
    </location>
</feature>
<keyword evidence="4" id="KW-1185">Reference proteome</keyword>
<feature type="coiled-coil region" evidence="1">
    <location>
        <begin position="96"/>
        <end position="125"/>
    </location>
</feature>
<reference evidence="3" key="1">
    <citation type="journal article" date="2022" name="Int. J. Mol. Sci.">
        <title>Draft Genome of Tanacetum Coccineum: Genomic Comparison of Closely Related Tanacetum-Family Plants.</title>
        <authorList>
            <person name="Yamashiro T."/>
            <person name="Shiraishi A."/>
            <person name="Nakayama K."/>
            <person name="Satake H."/>
        </authorList>
    </citation>
    <scope>NUCLEOTIDE SEQUENCE</scope>
</reference>
<comment type="caution">
    <text evidence="3">The sequence shown here is derived from an EMBL/GenBank/DDBJ whole genome shotgun (WGS) entry which is preliminary data.</text>
</comment>
<feature type="compositionally biased region" description="Basic and acidic residues" evidence="2">
    <location>
        <begin position="320"/>
        <end position="330"/>
    </location>
</feature>
<dbReference type="EMBL" id="BQNB010018530">
    <property type="protein sequence ID" value="GJT75436.1"/>
    <property type="molecule type" value="Genomic_DNA"/>
</dbReference>
<feature type="compositionally biased region" description="Basic and acidic residues" evidence="2">
    <location>
        <begin position="44"/>
        <end position="55"/>
    </location>
</feature>
<dbReference type="Proteomes" id="UP001151760">
    <property type="component" value="Unassembled WGS sequence"/>
</dbReference>
<organism evidence="3 4">
    <name type="scientific">Tanacetum coccineum</name>
    <dbReference type="NCBI Taxonomy" id="301880"/>
    <lineage>
        <taxon>Eukaryota</taxon>
        <taxon>Viridiplantae</taxon>
        <taxon>Streptophyta</taxon>
        <taxon>Embryophyta</taxon>
        <taxon>Tracheophyta</taxon>
        <taxon>Spermatophyta</taxon>
        <taxon>Magnoliopsida</taxon>
        <taxon>eudicotyledons</taxon>
        <taxon>Gunneridae</taxon>
        <taxon>Pentapetalae</taxon>
        <taxon>asterids</taxon>
        <taxon>campanulids</taxon>
        <taxon>Asterales</taxon>
        <taxon>Asteraceae</taxon>
        <taxon>Asteroideae</taxon>
        <taxon>Anthemideae</taxon>
        <taxon>Anthemidinae</taxon>
        <taxon>Tanacetum</taxon>
    </lineage>
</organism>
<evidence type="ECO:0000256" key="1">
    <source>
        <dbReference type="SAM" id="Coils"/>
    </source>
</evidence>
<reference evidence="3" key="2">
    <citation type="submission" date="2022-01" db="EMBL/GenBank/DDBJ databases">
        <authorList>
            <person name="Yamashiro T."/>
            <person name="Shiraishi A."/>
            <person name="Satake H."/>
            <person name="Nakayama K."/>
        </authorList>
    </citation>
    <scope>NUCLEOTIDE SEQUENCE</scope>
</reference>
<evidence type="ECO:0000256" key="2">
    <source>
        <dbReference type="SAM" id="MobiDB-lite"/>
    </source>
</evidence>
<keyword evidence="1" id="KW-0175">Coiled coil</keyword>
<evidence type="ECO:0000313" key="4">
    <source>
        <dbReference type="Proteomes" id="UP001151760"/>
    </source>
</evidence>
<protein>
    <submittedName>
        <fullName evidence="3">Uncharacterized protein</fullName>
    </submittedName>
</protein>
<proteinExistence type="predicted"/>
<accession>A0ABQ5GI92</accession>
<feature type="compositionally biased region" description="Basic and acidic residues" evidence="2">
    <location>
        <begin position="1"/>
        <end position="10"/>
    </location>
</feature>
<sequence>MKTVDPRKEEEFEEEEEPQEEEDDMEVDIEEDANEPKLTYPYEESERLQLKDDGGRETAHALVKKKGKAKDEYYGKLILDLGNEVRSSVEEGMTAIEKLVKNLGNAKEKVECKKLRKELEEARFSNTLLRMQNERVERDLYWTRVRAHEFYREMIHRGFVFEERPNEAIDVSVEDENRPSSEPKCTFAAIVAERARHANAGNDMRGSGPVRGQDVAPVVREAPRNQYNKKQRTQEGIVPIGNIKFPSFGCHVTVLVDKSLEVISRGKIVDNCKKGLGYNAVPPHYIGNFMPPKSDLSFTGLDEFVNKPIVENTIAMSSEEKPKVLRKNDDAPIINKGESDRWRK</sequence>